<dbReference type="SUPFAM" id="SSF143975">
    <property type="entry name" value="IlvD/EDD N-terminal domain-like"/>
    <property type="match status" value="1"/>
</dbReference>
<feature type="binding site" description="via carbamate group" evidence="15">
    <location>
        <position position="121"/>
    </location>
    <ligand>
        <name>Mg(2+)</name>
        <dbReference type="ChEBI" id="CHEBI:18420"/>
    </ligand>
</feature>
<keyword evidence="3 15" id="KW-0028">Amino-acid biosynthesis</keyword>
<protein>
    <recommendedName>
        <fullName evidence="14 15">Dihydroxy-acid dehydratase</fullName>
        <shortName evidence="15">DAD</shortName>
        <ecNumber evidence="14 15">4.2.1.9</ecNumber>
    </recommendedName>
</protein>
<dbReference type="HAMAP" id="MF_00012">
    <property type="entry name" value="IlvD"/>
    <property type="match status" value="1"/>
</dbReference>
<dbReference type="EC" id="4.2.1.9" evidence="14 15"/>
<proteinExistence type="inferred from homology"/>
<evidence type="ECO:0000256" key="16">
    <source>
        <dbReference type="SAM" id="MobiDB-lite"/>
    </source>
</evidence>
<evidence type="ECO:0000256" key="15">
    <source>
        <dbReference type="HAMAP-Rule" id="MF_00012"/>
    </source>
</evidence>
<keyword evidence="4 15" id="KW-0001">2Fe-2S</keyword>
<name>A0A1U7CWA8_9BACT</name>
<sequence length="642" mass="67106">MRSDEIKQGDSRAAHRSLLRATGVREDDWGKPFIAICNSHVDIIPGHVHLQEVGNYVKECVRAAGGVPFLFNTIGVDDGIAMGHNGMKYSLPSRELIADCVETMIQAHMFDGMICIPNCDKIVPGMFMGAMRVNVPTVFVSGGPMEAGKTASGKTVDLIDAFVGGVQKARGEITAEELEEIEKIACPTCGSCSGMFTANSMNCLAEALGMSLPGNGTILATSADRKILYENASKRIVEMAREFGRVGEGHGLLPREIATATAFDNAMILDMAMGGSTNTVLHILAIAHEAGVPFTLDRIDELSKKTPNICKVSPSSSYHIEDVARAGGIHAILGEIARGKPGLLDLSCSTVTGKTLGENIAEFDVRSTSSSQAAELLTRVRAGGERTSQAWTVASVGAAGSQSAGLAVLESEGESETPDDGGPIPLDNGDGGSNGSDGFDPLDVIRTVDNAYSQTGGLTMLKGNLAPKGAVVKTAGVDPKMLVHTGPAVIFESEIDAYNGIVFGKVKAGDVIVIRYEGPRGGPGMQEMLAPTTAVKGVGLGDKCALITDGRFSGGTAGASIGHVSPEAAVGGPIGLIQDGDVVEIDIPNGKLAVRLTDAELAARREAWKPRPPVFKTGWLARYQAMATSADTGAILSWEQHH</sequence>
<evidence type="ECO:0000256" key="8">
    <source>
        <dbReference type="ARBA" id="ARBA00023014"/>
    </source>
</evidence>
<evidence type="ECO:0000256" key="2">
    <source>
        <dbReference type="ARBA" id="ARBA00006486"/>
    </source>
</evidence>
<keyword evidence="5 15" id="KW-0479">Metal-binding</keyword>
<dbReference type="KEGG" id="pbor:BSF38_04741"/>
<keyword evidence="7 15" id="KW-0408">Iron</keyword>
<dbReference type="Gene3D" id="3.50.30.80">
    <property type="entry name" value="IlvD/EDD C-terminal domain-like"/>
    <property type="match status" value="1"/>
</dbReference>
<dbReference type="STRING" id="1387353.BSF38_04741"/>
<comment type="pathway">
    <text evidence="12 15">Amino-acid biosynthesis; L-valine biosynthesis; L-valine from pyruvate: step 3/4.</text>
</comment>
<feature type="modified residue" description="N6-carboxylysine" evidence="15">
    <location>
        <position position="121"/>
    </location>
</feature>
<evidence type="ECO:0000256" key="13">
    <source>
        <dbReference type="ARBA" id="ARBA00029437"/>
    </source>
</evidence>
<evidence type="ECO:0000256" key="11">
    <source>
        <dbReference type="ARBA" id="ARBA00029304"/>
    </source>
</evidence>
<evidence type="ECO:0000256" key="1">
    <source>
        <dbReference type="ARBA" id="ARBA00001946"/>
    </source>
</evidence>
<dbReference type="InterPro" id="IPR042096">
    <property type="entry name" value="Dihydro-acid_dehy_C"/>
</dbReference>
<feature type="binding site" evidence="15">
    <location>
        <position position="120"/>
    </location>
    <ligand>
        <name>Mg(2+)</name>
        <dbReference type="ChEBI" id="CHEBI:18420"/>
    </ligand>
</feature>
<evidence type="ECO:0000259" key="18">
    <source>
        <dbReference type="Pfam" id="PF24877"/>
    </source>
</evidence>
<evidence type="ECO:0000256" key="3">
    <source>
        <dbReference type="ARBA" id="ARBA00022605"/>
    </source>
</evidence>
<organism evidence="19 20">
    <name type="scientific">Paludisphaera borealis</name>
    <dbReference type="NCBI Taxonomy" id="1387353"/>
    <lineage>
        <taxon>Bacteria</taxon>
        <taxon>Pseudomonadati</taxon>
        <taxon>Planctomycetota</taxon>
        <taxon>Planctomycetia</taxon>
        <taxon>Isosphaerales</taxon>
        <taxon>Isosphaeraceae</taxon>
        <taxon>Paludisphaera</taxon>
    </lineage>
</organism>
<dbReference type="GO" id="GO:0009099">
    <property type="term" value="P:L-valine biosynthetic process"/>
    <property type="evidence" value="ECO:0007669"/>
    <property type="project" value="UniProtKB-UniRule"/>
</dbReference>
<dbReference type="InterPro" id="IPR000581">
    <property type="entry name" value="ILV_EDD_N"/>
</dbReference>
<feature type="region of interest" description="Disordered" evidence="16">
    <location>
        <begin position="405"/>
        <end position="440"/>
    </location>
</feature>
<dbReference type="SUPFAM" id="SSF52016">
    <property type="entry name" value="LeuD/IlvD-like"/>
    <property type="match status" value="1"/>
</dbReference>
<dbReference type="InterPro" id="IPR004404">
    <property type="entry name" value="DihydroxyA_deHydtase"/>
</dbReference>
<evidence type="ECO:0000256" key="9">
    <source>
        <dbReference type="ARBA" id="ARBA00023239"/>
    </source>
</evidence>
<comment type="catalytic activity">
    <reaction evidence="11">
        <text>(2R)-2,3-dihydroxy-3-methylbutanoate = 3-methyl-2-oxobutanoate + H2O</text>
        <dbReference type="Rhea" id="RHEA:24809"/>
        <dbReference type="ChEBI" id="CHEBI:11851"/>
        <dbReference type="ChEBI" id="CHEBI:15377"/>
        <dbReference type="ChEBI" id="CHEBI:49072"/>
        <dbReference type="EC" id="4.2.1.9"/>
    </reaction>
    <physiologicalReaction direction="left-to-right" evidence="11">
        <dbReference type="Rhea" id="RHEA:24810"/>
    </physiologicalReaction>
</comment>
<dbReference type="PANTHER" id="PTHR43661:SF3">
    <property type="entry name" value="D-XYLONATE DEHYDRATASE YAGF-RELATED"/>
    <property type="match status" value="1"/>
</dbReference>
<dbReference type="GO" id="GO:0009097">
    <property type="term" value="P:isoleucine biosynthetic process"/>
    <property type="evidence" value="ECO:0007669"/>
    <property type="project" value="UniProtKB-UniRule"/>
</dbReference>
<comment type="cofactor">
    <cofactor evidence="15">
        <name>[2Fe-2S] cluster</name>
        <dbReference type="ChEBI" id="CHEBI:190135"/>
    </cofactor>
    <text evidence="15">Binds 1 [2Fe-2S] cluster per subunit. This cluster acts as a Lewis acid cofactor.</text>
</comment>
<dbReference type="Proteomes" id="UP000186309">
    <property type="component" value="Chromosome"/>
</dbReference>
<feature type="binding site" evidence="15">
    <location>
        <position position="78"/>
    </location>
    <ligand>
        <name>Mg(2+)</name>
        <dbReference type="ChEBI" id="CHEBI:18420"/>
    </ligand>
</feature>
<keyword evidence="8 15" id="KW-0411">Iron-sulfur</keyword>
<keyword evidence="10 15" id="KW-0100">Branched-chain amino acid biosynthesis</keyword>
<evidence type="ECO:0000256" key="7">
    <source>
        <dbReference type="ARBA" id="ARBA00023004"/>
    </source>
</evidence>
<comment type="similarity">
    <text evidence="2 15">Belongs to the IlvD/Edd family.</text>
</comment>
<dbReference type="GO" id="GO:0005829">
    <property type="term" value="C:cytosol"/>
    <property type="evidence" value="ECO:0007669"/>
    <property type="project" value="TreeGrafter"/>
</dbReference>
<dbReference type="RefSeq" id="WP_076349566.1">
    <property type="nucleotide sequence ID" value="NZ_CP019082.1"/>
</dbReference>
<dbReference type="UniPathway" id="UPA00047">
    <property type="reaction ID" value="UER00057"/>
</dbReference>
<dbReference type="UniPathway" id="UPA00049">
    <property type="reaction ID" value="UER00061"/>
</dbReference>
<comment type="catalytic activity">
    <reaction evidence="15">
        <text>(2R,3R)-2,3-dihydroxy-3-methylpentanoate = (S)-3-methyl-2-oxopentanoate + H2O</text>
        <dbReference type="Rhea" id="RHEA:27694"/>
        <dbReference type="ChEBI" id="CHEBI:15377"/>
        <dbReference type="ChEBI" id="CHEBI:35146"/>
        <dbReference type="ChEBI" id="CHEBI:49258"/>
        <dbReference type="EC" id="4.2.1.9"/>
    </reaction>
</comment>
<dbReference type="GO" id="GO:0000287">
    <property type="term" value="F:magnesium ion binding"/>
    <property type="evidence" value="ECO:0007669"/>
    <property type="project" value="UniProtKB-UniRule"/>
</dbReference>
<feature type="binding site" evidence="15">
    <location>
        <position position="527"/>
    </location>
    <ligand>
        <name>Mg(2+)</name>
        <dbReference type="ChEBI" id="CHEBI:18420"/>
    </ligand>
</feature>
<evidence type="ECO:0000313" key="19">
    <source>
        <dbReference type="EMBL" id="APW63178.1"/>
    </source>
</evidence>
<evidence type="ECO:0000256" key="10">
    <source>
        <dbReference type="ARBA" id="ARBA00023304"/>
    </source>
</evidence>
<comment type="pathway">
    <text evidence="13 15">Amino-acid biosynthesis; L-isoleucine biosynthesis; L-isoleucine from 2-oxobutanoate: step 3/4.</text>
</comment>
<dbReference type="GO" id="GO:0051537">
    <property type="term" value="F:2 iron, 2 sulfur cluster binding"/>
    <property type="evidence" value="ECO:0007669"/>
    <property type="project" value="UniProtKB-UniRule"/>
</dbReference>
<dbReference type="FunFam" id="3.50.30.80:FF:000001">
    <property type="entry name" value="Dihydroxy-acid dehydratase"/>
    <property type="match status" value="1"/>
</dbReference>
<evidence type="ECO:0000256" key="12">
    <source>
        <dbReference type="ARBA" id="ARBA00029436"/>
    </source>
</evidence>
<comment type="subunit">
    <text evidence="15">Homodimer.</text>
</comment>
<dbReference type="PROSITE" id="PS00886">
    <property type="entry name" value="ILVD_EDD_1"/>
    <property type="match status" value="1"/>
</dbReference>
<dbReference type="EMBL" id="CP019082">
    <property type="protein sequence ID" value="APW63178.1"/>
    <property type="molecule type" value="Genomic_DNA"/>
</dbReference>
<keyword evidence="9 15" id="KW-0456">Lyase</keyword>
<comment type="function">
    <text evidence="15">Functions in the biosynthesis of branched-chain amino acids. Catalyzes the dehydration of (2R,3R)-2,3-dihydroxy-3-methylpentanoate (2,3-dihydroxy-3-methylvalerate) into 2-oxo-3-methylpentanoate (2-oxo-3-methylvalerate) and of (2R)-2,3-dihydroxy-3-methylbutanoate (2,3-dihydroxyisovalerate) into 2-oxo-3-methylbutanoate (2-oxoisovalerate), the penultimate precursor to L-isoleucine and L-valine, respectively.</text>
</comment>
<feature type="active site" description="Proton acceptor" evidence="15">
    <location>
        <position position="553"/>
    </location>
</feature>
<keyword evidence="20" id="KW-1185">Reference proteome</keyword>
<dbReference type="Pfam" id="PF24877">
    <property type="entry name" value="ILV_EDD_C"/>
    <property type="match status" value="1"/>
</dbReference>
<evidence type="ECO:0000256" key="5">
    <source>
        <dbReference type="ARBA" id="ARBA00022723"/>
    </source>
</evidence>
<dbReference type="InterPro" id="IPR037237">
    <property type="entry name" value="IlvD/EDD_N"/>
</dbReference>
<evidence type="ECO:0000256" key="14">
    <source>
        <dbReference type="ARBA" id="ARBA00029490"/>
    </source>
</evidence>
<dbReference type="OrthoDB" id="9807077at2"/>
<evidence type="ECO:0000259" key="17">
    <source>
        <dbReference type="Pfam" id="PF00920"/>
    </source>
</evidence>
<dbReference type="InterPro" id="IPR056740">
    <property type="entry name" value="ILV_EDD_C"/>
</dbReference>
<gene>
    <name evidence="19" type="primary">ilvD_1</name>
    <name evidence="15" type="synonym">ilvD</name>
    <name evidence="19" type="ORF">BSF38_04741</name>
</gene>
<dbReference type="PANTHER" id="PTHR43661">
    <property type="entry name" value="D-XYLONATE DEHYDRATASE"/>
    <property type="match status" value="1"/>
</dbReference>
<accession>A0A1U7CWA8</accession>
<evidence type="ECO:0000256" key="6">
    <source>
        <dbReference type="ARBA" id="ARBA00022842"/>
    </source>
</evidence>
<evidence type="ECO:0000313" key="20">
    <source>
        <dbReference type="Proteomes" id="UP000186309"/>
    </source>
</evidence>
<dbReference type="GO" id="GO:0004160">
    <property type="term" value="F:dihydroxy-acid dehydratase activity"/>
    <property type="evidence" value="ECO:0007669"/>
    <property type="project" value="UniProtKB-UniRule"/>
</dbReference>
<comment type="caution">
    <text evidence="15">Lacks conserved residue(s) required for the propagation of feature annotation.</text>
</comment>
<dbReference type="InterPro" id="IPR020558">
    <property type="entry name" value="DiOHA_6PGluconate_deHydtase_CS"/>
</dbReference>
<dbReference type="NCBIfam" id="TIGR00110">
    <property type="entry name" value="ilvD"/>
    <property type="match status" value="1"/>
</dbReference>
<reference evidence="20" key="1">
    <citation type="submission" date="2016-12" db="EMBL/GenBank/DDBJ databases">
        <title>Comparative genomics of four Isosphaeraceae planctomycetes: a common pool of plasmids and glycoside hydrolase genes.</title>
        <authorList>
            <person name="Ivanova A."/>
        </authorList>
    </citation>
    <scope>NUCLEOTIDE SEQUENCE [LARGE SCALE GENOMIC DNA]</scope>
    <source>
        <strain evidence="20">PX4</strain>
    </source>
</reference>
<comment type="cofactor">
    <cofactor evidence="1 15">
        <name>Mg(2+)</name>
        <dbReference type="ChEBI" id="CHEBI:18420"/>
    </cofactor>
</comment>
<evidence type="ECO:0000256" key="4">
    <source>
        <dbReference type="ARBA" id="ARBA00022714"/>
    </source>
</evidence>
<feature type="domain" description="Dihydroxy-acid/6-phosphogluconate dehydratase N-terminal" evidence="17">
    <location>
        <begin position="31"/>
        <end position="359"/>
    </location>
</feature>
<dbReference type="AlphaFoldDB" id="A0A1U7CWA8"/>
<dbReference type="Pfam" id="PF00920">
    <property type="entry name" value="ILVD_EDD_N"/>
    <property type="match status" value="1"/>
</dbReference>
<feature type="domain" description="Dihydroxy-acid/6-phosphogluconate dehydratase C-terminal" evidence="18">
    <location>
        <begin position="443"/>
        <end position="634"/>
    </location>
</feature>
<keyword evidence="6 15" id="KW-0460">Magnesium</keyword>
<dbReference type="PROSITE" id="PS00887">
    <property type="entry name" value="ILVD_EDD_2"/>
    <property type="match status" value="1"/>
</dbReference>